<dbReference type="InterPro" id="IPR036426">
    <property type="entry name" value="Bulb-type_lectin_dom_sf"/>
</dbReference>
<dbReference type="OrthoDB" id="418274at2759"/>
<dbReference type="InterPro" id="IPR001480">
    <property type="entry name" value="Bulb-type_lectin_dom"/>
</dbReference>
<dbReference type="SMART" id="SM00108">
    <property type="entry name" value="B_lectin"/>
    <property type="match status" value="1"/>
</dbReference>
<sequence length="139" mass="14654">MAFSINPSFTSLFSAAILLVLLAPASSSLVGNSLDSGSEFYTGDNLAAGTFNFTMQPDCNLVLYDGQQAIWSSLTNGKGAGCKLQLQDDGELTIVNDKAVVVWRSDTGGNTGKHSLVLKDNGVAVVYTTAVWSTGRRIT</sequence>
<dbReference type="AlphaFoldDB" id="A0A835QKP0"/>
<feature type="chain" id="PRO_5032583995" description="Bulb-type lectin domain-containing protein" evidence="1">
    <location>
        <begin position="28"/>
        <end position="139"/>
    </location>
</feature>
<dbReference type="CDD" id="cd00028">
    <property type="entry name" value="B_lectin"/>
    <property type="match status" value="1"/>
</dbReference>
<feature type="signal peptide" evidence="1">
    <location>
        <begin position="1"/>
        <end position="27"/>
    </location>
</feature>
<dbReference type="EMBL" id="JADCNM010000007">
    <property type="protein sequence ID" value="KAG0475116.1"/>
    <property type="molecule type" value="Genomic_DNA"/>
</dbReference>
<dbReference type="GO" id="GO:0051707">
    <property type="term" value="P:response to other organism"/>
    <property type="evidence" value="ECO:0007669"/>
    <property type="project" value="UniProtKB-ARBA"/>
</dbReference>
<dbReference type="SUPFAM" id="SSF51110">
    <property type="entry name" value="alpha-D-mannose-specific plant lectins"/>
    <property type="match status" value="1"/>
</dbReference>
<keyword evidence="1" id="KW-0732">Signal</keyword>
<dbReference type="Gene3D" id="2.90.10.10">
    <property type="entry name" value="Bulb-type lectin domain"/>
    <property type="match status" value="1"/>
</dbReference>
<evidence type="ECO:0000256" key="1">
    <source>
        <dbReference type="SAM" id="SignalP"/>
    </source>
</evidence>
<comment type="caution">
    <text evidence="3">The sequence shown here is derived from an EMBL/GenBank/DDBJ whole genome shotgun (WGS) entry which is preliminary data.</text>
</comment>
<evidence type="ECO:0000313" key="3">
    <source>
        <dbReference type="EMBL" id="KAG0475116.1"/>
    </source>
</evidence>
<proteinExistence type="predicted"/>
<name>A0A835QKP0_VANPL</name>
<feature type="domain" description="Bulb-type lectin" evidence="2">
    <location>
        <begin position="25"/>
        <end position="139"/>
    </location>
</feature>
<evidence type="ECO:0000259" key="2">
    <source>
        <dbReference type="PROSITE" id="PS50927"/>
    </source>
</evidence>
<organism evidence="3 4">
    <name type="scientific">Vanilla planifolia</name>
    <name type="common">Vanilla</name>
    <dbReference type="NCBI Taxonomy" id="51239"/>
    <lineage>
        <taxon>Eukaryota</taxon>
        <taxon>Viridiplantae</taxon>
        <taxon>Streptophyta</taxon>
        <taxon>Embryophyta</taxon>
        <taxon>Tracheophyta</taxon>
        <taxon>Spermatophyta</taxon>
        <taxon>Magnoliopsida</taxon>
        <taxon>Liliopsida</taxon>
        <taxon>Asparagales</taxon>
        <taxon>Orchidaceae</taxon>
        <taxon>Vanilloideae</taxon>
        <taxon>Vanilleae</taxon>
        <taxon>Vanilla</taxon>
    </lineage>
</organism>
<dbReference type="Proteomes" id="UP000639772">
    <property type="component" value="Chromosome 7"/>
</dbReference>
<protein>
    <recommendedName>
        <fullName evidence="2">Bulb-type lectin domain-containing protein</fullName>
    </recommendedName>
</protein>
<dbReference type="PROSITE" id="PS50927">
    <property type="entry name" value="BULB_LECTIN"/>
    <property type="match status" value="1"/>
</dbReference>
<accession>A0A835QKP0</accession>
<reference evidence="3 4" key="1">
    <citation type="journal article" date="2020" name="Nat. Food">
        <title>A phased Vanilla planifolia genome enables genetic improvement of flavour and production.</title>
        <authorList>
            <person name="Hasing T."/>
            <person name="Tang H."/>
            <person name="Brym M."/>
            <person name="Khazi F."/>
            <person name="Huang T."/>
            <person name="Chambers A.H."/>
        </authorList>
    </citation>
    <scope>NUCLEOTIDE SEQUENCE [LARGE SCALE GENOMIC DNA]</scope>
    <source>
        <tissue evidence="3">Leaf</tissue>
    </source>
</reference>
<evidence type="ECO:0000313" key="4">
    <source>
        <dbReference type="Proteomes" id="UP000639772"/>
    </source>
</evidence>
<gene>
    <name evidence="3" type="ORF">HPP92_014802</name>
</gene>